<evidence type="ECO:0000313" key="3">
    <source>
        <dbReference type="Proteomes" id="UP001431784"/>
    </source>
</evidence>
<organism evidence="2 3">
    <name type="scientific">Roseinatronobacter alkalisoli</name>
    <dbReference type="NCBI Taxonomy" id="3028235"/>
    <lineage>
        <taxon>Bacteria</taxon>
        <taxon>Pseudomonadati</taxon>
        <taxon>Pseudomonadota</taxon>
        <taxon>Alphaproteobacteria</taxon>
        <taxon>Rhodobacterales</taxon>
        <taxon>Paracoccaceae</taxon>
        <taxon>Roseinatronobacter</taxon>
    </lineage>
</organism>
<dbReference type="Pfam" id="PF21805">
    <property type="entry name" value="Imm5_like"/>
    <property type="match status" value="1"/>
</dbReference>
<accession>A0ABT5T663</accession>
<comment type="caution">
    <text evidence="2">The sequence shown here is derived from an EMBL/GenBank/DDBJ whole genome shotgun (WGS) entry which is preliminary data.</text>
</comment>
<dbReference type="InterPro" id="IPR048667">
    <property type="entry name" value="Imm5-like"/>
</dbReference>
<evidence type="ECO:0000313" key="2">
    <source>
        <dbReference type="EMBL" id="MDD7970205.1"/>
    </source>
</evidence>
<reference evidence="2" key="1">
    <citation type="submission" date="2023-02" db="EMBL/GenBank/DDBJ databases">
        <title>Description of Roseinatronobacter alkalisoli sp. nov., an alkaliphilic bacerium isolated from soda soil.</title>
        <authorList>
            <person name="Wei W."/>
        </authorList>
    </citation>
    <scope>NUCLEOTIDE SEQUENCE</scope>
    <source>
        <strain evidence="2">HJB301</strain>
    </source>
</reference>
<gene>
    <name evidence="2" type="ORF">PUT78_03750</name>
</gene>
<sequence length="177" mass="18988">MSEEACLDLWDIREVTAFAAENAADVLTIFEKTDPSDLRPRDAITAAWAFARGGLRVKALRDVSWAALRAAQESKDEAANQAARAAMAAAAASYLHPLPRSTQIKHILGAAAHAARATELVANENHSAGAKFIEGVARRATPRLVDILSRYPPAPSKDGRVGELIRALDLQLRGPNT</sequence>
<dbReference type="Proteomes" id="UP001431784">
    <property type="component" value="Unassembled WGS sequence"/>
</dbReference>
<protein>
    <recommendedName>
        <fullName evidence="1">Imm-5-like domain-containing protein</fullName>
    </recommendedName>
</protein>
<proteinExistence type="predicted"/>
<name>A0ABT5T663_9RHOB</name>
<feature type="domain" description="Imm-5-like" evidence="1">
    <location>
        <begin position="13"/>
        <end position="123"/>
    </location>
</feature>
<dbReference type="EMBL" id="JAQZSM010000002">
    <property type="protein sequence ID" value="MDD7970205.1"/>
    <property type="molecule type" value="Genomic_DNA"/>
</dbReference>
<dbReference type="RefSeq" id="WP_274350780.1">
    <property type="nucleotide sequence ID" value="NZ_JAQZSM010000002.1"/>
</dbReference>
<evidence type="ECO:0000259" key="1">
    <source>
        <dbReference type="Pfam" id="PF21805"/>
    </source>
</evidence>
<keyword evidence="3" id="KW-1185">Reference proteome</keyword>